<dbReference type="HOGENOM" id="CLU_2302934_0_0_6"/>
<proteinExistence type="predicted"/>
<protein>
    <recommendedName>
        <fullName evidence="3">Sulfotransferase domain-containing protein</fullName>
    </recommendedName>
</protein>
<sequence>MNYHAQYRRLRYELRCAISLTPALYLPLARRKRTDADGATVVAPNTDLVLEGFPRSGNTFAYFAFQMSQPRPLKYMCAIPVGRAPFVPCNWVLMVKATHG</sequence>
<evidence type="ECO:0000313" key="2">
    <source>
        <dbReference type="Proteomes" id="UP000028839"/>
    </source>
</evidence>
<reference evidence="1 2" key="1">
    <citation type="submission" date="2014-07" db="EMBL/GenBank/DDBJ databases">
        <title>Comparative analysis of Nitrosococcus oceani genome inventories of strains from Pacific and Atlantic gyres.</title>
        <authorList>
            <person name="Lim C.K."/>
            <person name="Wang L."/>
            <person name="Sayavedra-Soto L.A."/>
            <person name="Klotz M.G."/>
        </authorList>
    </citation>
    <scope>NUCLEOTIDE SEQUENCE [LARGE SCALE GENOMIC DNA]</scope>
    <source>
        <strain evidence="1 2">C-27</strain>
    </source>
</reference>
<evidence type="ECO:0008006" key="3">
    <source>
        <dbReference type="Google" id="ProtNLM"/>
    </source>
</evidence>
<organism evidence="1 2">
    <name type="scientific">Nitrosococcus oceani C-27</name>
    <dbReference type="NCBI Taxonomy" id="314279"/>
    <lineage>
        <taxon>Bacteria</taxon>
        <taxon>Pseudomonadati</taxon>
        <taxon>Pseudomonadota</taxon>
        <taxon>Gammaproteobacteria</taxon>
        <taxon>Chromatiales</taxon>
        <taxon>Chromatiaceae</taxon>
        <taxon>Nitrosococcus</taxon>
    </lineage>
</organism>
<accession>A0A0E2Z1X0</accession>
<evidence type="ECO:0000313" key="1">
    <source>
        <dbReference type="EMBL" id="KFI19564.1"/>
    </source>
</evidence>
<comment type="caution">
    <text evidence="1">The sequence shown here is derived from an EMBL/GenBank/DDBJ whole genome shotgun (WGS) entry which is preliminary data.</text>
</comment>
<dbReference type="OrthoDB" id="287064at2"/>
<name>A0A0E2Z1X0_9GAMM</name>
<dbReference type="EMBL" id="JPGN01000048">
    <property type="protein sequence ID" value="KFI19564.1"/>
    <property type="molecule type" value="Genomic_DNA"/>
</dbReference>
<dbReference type="Proteomes" id="UP000028839">
    <property type="component" value="Unassembled WGS sequence"/>
</dbReference>
<gene>
    <name evidence="1" type="ORF">IB75_07945</name>
</gene>
<dbReference type="AlphaFoldDB" id="A0A0E2Z1X0"/>